<feature type="region of interest" description="Disordered" evidence="1">
    <location>
        <begin position="24"/>
        <end position="45"/>
    </location>
</feature>
<evidence type="ECO:0000313" key="3">
    <source>
        <dbReference type="Proteomes" id="UP000518681"/>
    </source>
</evidence>
<proteinExistence type="predicted"/>
<sequence>MIRQVFGSGSCSMTGRLWLVDIHDSSGHGQNKRPTKTNSPSTFSGEWAVWGYGSGQVTRP</sequence>
<dbReference type="Proteomes" id="UP000518681">
    <property type="component" value="Unassembled WGS sequence"/>
</dbReference>
<evidence type="ECO:0000256" key="1">
    <source>
        <dbReference type="SAM" id="MobiDB-lite"/>
    </source>
</evidence>
<accession>A0AAW3V1A8</accession>
<dbReference type="AlphaFoldDB" id="A0AAW3V1A8"/>
<dbReference type="EMBL" id="JACIIK010000009">
    <property type="protein sequence ID" value="MBB6204428.1"/>
    <property type="molecule type" value="Genomic_DNA"/>
</dbReference>
<name>A0AAW3V1A8_9BURK</name>
<evidence type="ECO:0000313" key="2">
    <source>
        <dbReference type="EMBL" id="MBB6204428.1"/>
    </source>
</evidence>
<protein>
    <submittedName>
        <fullName evidence="2">Uncharacterized protein</fullName>
    </submittedName>
</protein>
<reference evidence="2 3" key="1">
    <citation type="submission" date="2020-08" db="EMBL/GenBank/DDBJ databases">
        <title>Genomic Encyclopedia of Type Strains, Phase IV (KMG-V): Genome sequencing to study the core and pangenomes of soil and plant-associated prokaryotes.</title>
        <authorList>
            <person name="Whitman W."/>
        </authorList>
    </citation>
    <scope>NUCLEOTIDE SEQUENCE [LARGE SCALE GENOMIC DNA]</scope>
    <source>
        <strain evidence="2 3">SEMIA 4013</strain>
    </source>
</reference>
<comment type="caution">
    <text evidence="2">The sequence shown here is derived from an EMBL/GenBank/DDBJ whole genome shotgun (WGS) entry which is preliminary data.</text>
</comment>
<organism evidence="2 3">
    <name type="scientific">Paraburkholderia fungorum</name>
    <dbReference type="NCBI Taxonomy" id="134537"/>
    <lineage>
        <taxon>Bacteria</taxon>
        <taxon>Pseudomonadati</taxon>
        <taxon>Pseudomonadota</taxon>
        <taxon>Betaproteobacteria</taxon>
        <taxon>Burkholderiales</taxon>
        <taxon>Burkholderiaceae</taxon>
        <taxon>Paraburkholderia</taxon>
    </lineage>
</organism>
<gene>
    <name evidence="2" type="ORF">GGD69_005322</name>
</gene>